<protein>
    <submittedName>
        <fullName evidence="1">Uncharacterized protein</fullName>
    </submittedName>
</protein>
<keyword evidence="2" id="KW-1185">Reference proteome</keyword>
<reference evidence="1" key="1">
    <citation type="journal article" date="2020" name="Phytopathology">
        <title>Genome Sequence Resources of Colletotrichum truncatum, C. plurivorum, C. musicola, and C. sojae: Four Species Pathogenic to Soybean (Glycine max).</title>
        <authorList>
            <person name="Rogerio F."/>
            <person name="Boufleur T.R."/>
            <person name="Ciampi-Guillardi M."/>
            <person name="Sukno S.A."/>
            <person name="Thon M.R."/>
            <person name="Massola Junior N.S."/>
            <person name="Baroncelli R."/>
        </authorList>
    </citation>
    <scope>NUCLEOTIDE SEQUENCE</scope>
    <source>
        <strain evidence="1">LFN0074</strain>
    </source>
</reference>
<accession>A0A8H6KMT6</accession>
<dbReference type="EMBL" id="WIGM01000196">
    <property type="protein sequence ID" value="KAF6834419.1"/>
    <property type="molecule type" value="Genomic_DNA"/>
</dbReference>
<dbReference type="Proteomes" id="UP000639643">
    <property type="component" value="Unassembled WGS sequence"/>
</dbReference>
<evidence type="ECO:0000313" key="1">
    <source>
        <dbReference type="EMBL" id="KAF6834419.1"/>
    </source>
</evidence>
<proteinExistence type="predicted"/>
<evidence type="ECO:0000313" key="2">
    <source>
        <dbReference type="Proteomes" id="UP000639643"/>
    </source>
</evidence>
<comment type="caution">
    <text evidence="1">The sequence shown here is derived from an EMBL/GenBank/DDBJ whole genome shotgun (WGS) entry which is preliminary data.</text>
</comment>
<name>A0A8H6KMT6_9PEZI</name>
<sequence length="80" mass="8854">MSLAQRLPPSPRRLIFFDTLGRRRSGGGERGAQAAPGRDVGAVYAMRRWILFRTALCCAPSPHVEEDKEKTADGRDDLAK</sequence>
<organism evidence="1 2">
    <name type="scientific">Colletotrichum musicola</name>
    <dbReference type="NCBI Taxonomy" id="2175873"/>
    <lineage>
        <taxon>Eukaryota</taxon>
        <taxon>Fungi</taxon>
        <taxon>Dikarya</taxon>
        <taxon>Ascomycota</taxon>
        <taxon>Pezizomycotina</taxon>
        <taxon>Sordariomycetes</taxon>
        <taxon>Hypocreomycetidae</taxon>
        <taxon>Glomerellales</taxon>
        <taxon>Glomerellaceae</taxon>
        <taxon>Colletotrichum</taxon>
        <taxon>Colletotrichum orchidearum species complex</taxon>
    </lineage>
</organism>
<dbReference type="AlphaFoldDB" id="A0A8H6KMT6"/>
<gene>
    <name evidence="1" type="ORF">CMUS01_06156</name>
</gene>